<dbReference type="PANTHER" id="PTHR43877">
    <property type="entry name" value="AMINOALKYLPHOSPHONATE N-ACETYLTRANSFERASE-RELATED-RELATED"/>
    <property type="match status" value="1"/>
</dbReference>
<comment type="caution">
    <text evidence="4">The sequence shown here is derived from an EMBL/GenBank/DDBJ whole genome shotgun (WGS) entry which is preliminary data.</text>
</comment>
<gene>
    <name evidence="4" type="ORF">C8J25_104103</name>
</gene>
<dbReference type="InterPro" id="IPR050832">
    <property type="entry name" value="Bact_Acetyltransf"/>
</dbReference>
<feature type="domain" description="N-acetyltransferase" evidence="3">
    <location>
        <begin position="2"/>
        <end position="170"/>
    </location>
</feature>
<keyword evidence="2 4" id="KW-0012">Acyltransferase</keyword>
<dbReference type="Pfam" id="PF00583">
    <property type="entry name" value="Acetyltransf_1"/>
    <property type="match status" value="1"/>
</dbReference>
<proteinExistence type="predicted"/>
<dbReference type="Gene3D" id="3.40.630.30">
    <property type="match status" value="1"/>
</dbReference>
<evidence type="ECO:0000259" key="3">
    <source>
        <dbReference type="PROSITE" id="PS51186"/>
    </source>
</evidence>
<dbReference type="AlphaFoldDB" id="A0A2T5U5K8"/>
<dbReference type="Proteomes" id="UP000244013">
    <property type="component" value="Unassembled WGS sequence"/>
</dbReference>
<evidence type="ECO:0000256" key="1">
    <source>
        <dbReference type="ARBA" id="ARBA00022679"/>
    </source>
</evidence>
<accession>A0A2T5U5K8</accession>
<dbReference type="SUPFAM" id="SSF55729">
    <property type="entry name" value="Acyl-CoA N-acyltransferases (Nat)"/>
    <property type="match status" value="1"/>
</dbReference>
<dbReference type="PROSITE" id="PS51186">
    <property type="entry name" value="GNAT"/>
    <property type="match status" value="1"/>
</dbReference>
<evidence type="ECO:0000313" key="5">
    <source>
        <dbReference type="Proteomes" id="UP000244013"/>
    </source>
</evidence>
<dbReference type="EMBL" id="QAYE01000004">
    <property type="protein sequence ID" value="PTW46768.1"/>
    <property type="molecule type" value="Genomic_DNA"/>
</dbReference>
<dbReference type="GeneID" id="91005800"/>
<keyword evidence="1 4" id="KW-0808">Transferase</keyword>
<organism evidence="4 5">
    <name type="scientific">Sphingomonas faeni</name>
    <dbReference type="NCBI Taxonomy" id="185950"/>
    <lineage>
        <taxon>Bacteria</taxon>
        <taxon>Pseudomonadati</taxon>
        <taxon>Pseudomonadota</taxon>
        <taxon>Alphaproteobacteria</taxon>
        <taxon>Sphingomonadales</taxon>
        <taxon>Sphingomonadaceae</taxon>
        <taxon>Sphingomonas</taxon>
    </lineage>
</organism>
<evidence type="ECO:0000313" key="4">
    <source>
        <dbReference type="EMBL" id="PTW46768.1"/>
    </source>
</evidence>
<dbReference type="InterPro" id="IPR000182">
    <property type="entry name" value="GNAT_dom"/>
</dbReference>
<dbReference type="GO" id="GO:0016747">
    <property type="term" value="F:acyltransferase activity, transferring groups other than amino-acyl groups"/>
    <property type="evidence" value="ECO:0007669"/>
    <property type="project" value="InterPro"/>
</dbReference>
<protein>
    <submittedName>
        <fullName evidence="4">L-amino acid N-acyltransferase YncA</fullName>
    </submittedName>
</protein>
<dbReference type="CDD" id="cd04301">
    <property type="entry name" value="NAT_SF"/>
    <property type="match status" value="1"/>
</dbReference>
<dbReference type="RefSeq" id="WP_107954102.1">
    <property type="nucleotide sequence ID" value="NZ_QAYE01000004.1"/>
</dbReference>
<sequence>MIAYRDAVPADGAELAAMAKRSFTDTFGTLYRPEDLAAFLDQTFGETGLPAQLSDPAFTVRVAVNEAGAIVGFAKIGPVAFPGDWPAAAIELHQLYVRGDQHGAGVGPALMDWAIDVARADGRTEMILSVYVENHRAHRFYQRYGFVEIGRYVFMVGEQPDDDRIMRLVL</sequence>
<name>A0A2T5U5K8_9SPHN</name>
<dbReference type="OrthoDB" id="143110at2"/>
<dbReference type="InterPro" id="IPR016181">
    <property type="entry name" value="Acyl_CoA_acyltransferase"/>
</dbReference>
<reference evidence="4 5" key="1">
    <citation type="submission" date="2018-04" db="EMBL/GenBank/DDBJ databases">
        <title>Genomic Encyclopedia of Type Strains, Phase III (KMG-III): the genomes of soil and plant-associated and newly described type strains.</title>
        <authorList>
            <person name="Whitman W."/>
        </authorList>
    </citation>
    <scope>NUCLEOTIDE SEQUENCE [LARGE SCALE GENOMIC DNA]</scope>
    <source>
        <strain evidence="4 5">MA-olki</strain>
    </source>
</reference>
<evidence type="ECO:0000256" key="2">
    <source>
        <dbReference type="ARBA" id="ARBA00023315"/>
    </source>
</evidence>